<accession>A0ACA9Y149</accession>
<evidence type="ECO:0000313" key="2">
    <source>
        <dbReference type="Proteomes" id="UP001152531"/>
    </source>
</evidence>
<sequence length="348" mass="38141">MSKDLKLAVVGTGIFATDMHLPTINKISNLKAVGCYNRTKAKAETFADKAGIAKDKIYDSLEEVFQDESIDFVDTLLPVQYNLDAVKLAVKYNKPMIFEKPIAANLEQAKEIVKISEQSDLPIGVLENWSFLSSIEKIKKDYLPKIGKVVSFTYNSTGPWISDNKYLETTWRQKPQHIGGFLSDGGVHQLALLTGLLGDVESISALTQQLRESSGTDDILFSTMKLKSGAIGTFSYGSAFGAAEKAQSLIIYGLEGSIVYNFSKSLPKPKVTLKTGSANPAEFETTEFELEEVDTMVEEFKNFSDALIKNDKKLVRVPPAVAFHHLAIVAAALESSAKNGDSVKIEQP</sequence>
<evidence type="ECO:0000313" key="1">
    <source>
        <dbReference type="EMBL" id="CAH6718584.1"/>
    </source>
</evidence>
<reference evidence="1" key="1">
    <citation type="submission" date="2022-06" db="EMBL/GenBank/DDBJ databases">
        <authorList>
            <person name="Legras J.-L."/>
            <person name="Devillers H."/>
            <person name="Grondin C."/>
        </authorList>
    </citation>
    <scope>NUCLEOTIDE SEQUENCE</scope>
    <source>
        <strain evidence="1">CLIB 1444</strain>
    </source>
</reference>
<protein>
    <submittedName>
        <fullName evidence="1">Uncharacterized protein</fullName>
    </submittedName>
</protein>
<gene>
    <name evidence="1" type="ORF">CLIB1444_01S10000</name>
</gene>
<comment type="caution">
    <text evidence="1">The sequence shown here is derived from an EMBL/GenBank/DDBJ whole genome shotgun (WGS) entry which is preliminary data.</text>
</comment>
<organism evidence="1 2">
    <name type="scientific">[Candida] jaroonii</name>
    <dbReference type="NCBI Taxonomy" id="467808"/>
    <lineage>
        <taxon>Eukaryota</taxon>
        <taxon>Fungi</taxon>
        <taxon>Dikarya</taxon>
        <taxon>Ascomycota</taxon>
        <taxon>Saccharomycotina</taxon>
        <taxon>Pichiomycetes</taxon>
        <taxon>Debaryomycetaceae</taxon>
        <taxon>Yamadazyma</taxon>
    </lineage>
</organism>
<keyword evidence="2" id="KW-1185">Reference proteome</keyword>
<dbReference type="Proteomes" id="UP001152531">
    <property type="component" value="Unassembled WGS sequence"/>
</dbReference>
<dbReference type="EMBL" id="CALSDN010000001">
    <property type="protein sequence ID" value="CAH6718584.1"/>
    <property type="molecule type" value="Genomic_DNA"/>
</dbReference>
<proteinExistence type="predicted"/>
<name>A0ACA9Y149_9ASCO</name>